<feature type="signal peptide" evidence="1">
    <location>
        <begin position="1"/>
        <end position="24"/>
    </location>
</feature>
<dbReference type="AlphaFoldDB" id="A0A420WHL3"/>
<organism evidence="2 3">
    <name type="scientific">Oceanibaculum indicum</name>
    <dbReference type="NCBI Taxonomy" id="526216"/>
    <lineage>
        <taxon>Bacteria</taxon>
        <taxon>Pseudomonadati</taxon>
        <taxon>Pseudomonadota</taxon>
        <taxon>Alphaproteobacteria</taxon>
        <taxon>Rhodospirillales</taxon>
        <taxon>Oceanibaculaceae</taxon>
        <taxon>Oceanibaculum</taxon>
    </lineage>
</organism>
<comment type="caution">
    <text evidence="2">The sequence shown here is derived from an EMBL/GenBank/DDBJ whole genome shotgun (WGS) entry which is preliminary data.</text>
</comment>
<dbReference type="EMBL" id="RBIG01000002">
    <property type="protein sequence ID" value="RKQ70491.1"/>
    <property type="molecule type" value="Genomic_DNA"/>
</dbReference>
<reference evidence="2 3" key="1">
    <citation type="submission" date="2018-10" db="EMBL/GenBank/DDBJ databases">
        <title>Comparative analysis of microorganisms from saline springs in Andes Mountain Range, Colombia.</title>
        <authorList>
            <person name="Rubin E."/>
        </authorList>
    </citation>
    <scope>NUCLEOTIDE SEQUENCE [LARGE SCALE GENOMIC DNA]</scope>
    <source>
        <strain evidence="2 3">USBA 36</strain>
    </source>
</reference>
<accession>A0A420WHL3</accession>
<sequence>MAWRYRVGLVVAAVALLGAGAAQAYDVAPHRAVYRMALAKAASGSGIATAEGAMALEWGESCEGWTVEQRYRLKLGYTQGGESDVAVSFATYEAKDGSSYRFFIERARPGSVPENISGKAVRGPAGVRAEFEAPEPVKLDLPKDVLFPTQHSLAILGAAEAGQKFLSGMVFDGNEVEEATEITAVIGKQIPAPTEGEELLRRPSWPVRLAFFGPDNAPGGLPDYEMGIRLYDNGIVTEMKLDYGDFVVDATLDKLEKLPKPGC</sequence>
<evidence type="ECO:0000313" key="2">
    <source>
        <dbReference type="EMBL" id="RKQ70491.1"/>
    </source>
</evidence>
<dbReference type="Pfam" id="PF08904">
    <property type="entry name" value="EipB_like"/>
    <property type="match status" value="1"/>
</dbReference>
<dbReference type="Proteomes" id="UP000277424">
    <property type="component" value="Unassembled WGS sequence"/>
</dbReference>
<proteinExistence type="predicted"/>
<keyword evidence="1" id="KW-0732">Signal</keyword>
<dbReference type="InterPro" id="IPR015000">
    <property type="entry name" value="EipB-like"/>
</dbReference>
<protein>
    <submittedName>
        <fullName evidence="2">Uncharacterized protein DUF1849</fullName>
    </submittedName>
</protein>
<feature type="chain" id="PRO_5019492866" evidence="1">
    <location>
        <begin position="25"/>
        <end position="263"/>
    </location>
</feature>
<evidence type="ECO:0000313" key="3">
    <source>
        <dbReference type="Proteomes" id="UP000277424"/>
    </source>
</evidence>
<gene>
    <name evidence="2" type="ORF">BCL74_2439</name>
</gene>
<dbReference type="RefSeq" id="WP_183077960.1">
    <property type="nucleotide sequence ID" value="NZ_RBIG01000002.1"/>
</dbReference>
<evidence type="ECO:0000256" key="1">
    <source>
        <dbReference type="SAM" id="SignalP"/>
    </source>
</evidence>
<name>A0A420WHL3_9PROT</name>